<accession>A0ABU7EEG1</accession>
<dbReference type="EMBL" id="JAHUTJ010051211">
    <property type="protein sequence ID" value="MED6284638.1"/>
    <property type="molecule type" value="Genomic_DNA"/>
</dbReference>
<name>A0ABU7EEG1_9TELE</name>
<reference evidence="1 2" key="1">
    <citation type="submission" date="2021-06" db="EMBL/GenBank/DDBJ databases">
        <authorList>
            <person name="Palmer J.M."/>
        </authorList>
    </citation>
    <scope>NUCLEOTIDE SEQUENCE [LARGE SCALE GENOMIC DNA]</scope>
    <source>
        <strain evidence="1 2">CL_MEX2019</strain>
        <tissue evidence="1">Muscle</tissue>
    </source>
</reference>
<dbReference type="Proteomes" id="UP001352852">
    <property type="component" value="Unassembled WGS sequence"/>
</dbReference>
<comment type="caution">
    <text evidence="1">The sequence shown here is derived from an EMBL/GenBank/DDBJ whole genome shotgun (WGS) entry which is preliminary data.</text>
</comment>
<gene>
    <name evidence="1" type="ORF">CHARACLAT_021037</name>
</gene>
<keyword evidence="2" id="KW-1185">Reference proteome</keyword>
<proteinExistence type="predicted"/>
<evidence type="ECO:0000313" key="2">
    <source>
        <dbReference type="Proteomes" id="UP001352852"/>
    </source>
</evidence>
<organism evidence="1 2">
    <name type="scientific">Characodon lateralis</name>
    <dbReference type="NCBI Taxonomy" id="208331"/>
    <lineage>
        <taxon>Eukaryota</taxon>
        <taxon>Metazoa</taxon>
        <taxon>Chordata</taxon>
        <taxon>Craniata</taxon>
        <taxon>Vertebrata</taxon>
        <taxon>Euteleostomi</taxon>
        <taxon>Actinopterygii</taxon>
        <taxon>Neopterygii</taxon>
        <taxon>Teleostei</taxon>
        <taxon>Neoteleostei</taxon>
        <taxon>Acanthomorphata</taxon>
        <taxon>Ovalentaria</taxon>
        <taxon>Atherinomorphae</taxon>
        <taxon>Cyprinodontiformes</taxon>
        <taxon>Goodeidae</taxon>
        <taxon>Characodon</taxon>
    </lineage>
</organism>
<protein>
    <submittedName>
        <fullName evidence="1">Uncharacterized protein</fullName>
    </submittedName>
</protein>
<sequence>MSQSFKCLLFSAGWLGARRSQGKDDILCCVGGNLLWLPSSCLLRLSAPVSSEHIKTQTNKPCHFETPALVTRLLSGMSSGIWSHSPVGSCEVYKHMQEGALPRFLKHTYTSQKLEKMFKLIKTGN</sequence>
<evidence type="ECO:0000313" key="1">
    <source>
        <dbReference type="EMBL" id="MED6284638.1"/>
    </source>
</evidence>